<dbReference type="VEuPathDB" id="FungiDB:CC2G_000672"/>
<evidence type="ECO:0000256" key="3">
    <source>
        <dbReference type="ARBA" id="ARBA00023155"/>
    </source>
</evidence>
<evidence type="ECO:0000256" key="1">
    <source>
        <dbReference type="ARBA" id="ARBA00005800"/>
    </source>
</evidence>
<dbReference type="SUPFAM" id="SSF46689">
    <property type="entry name" value="Homeodomain-like"/>
    <property type="match status" value="1"/>
</dbReference>
<feature type="compositionally biased region" description="Polar residues" evidence="5">
    <location>
        <begin position="349"/>
        <end position="362"/>
    </location>
</feature>
<evidence type="ECO:0000256" key="4">
    <source>
        <dbReference type="ARBA" id="ARBA00023242"/>
    </source>
</evidence>
<keyword evidence="2" id="KW-0238">DNA-binding</keyword>
<name>Q9Y7A3_COPCI</name>
<dbReference type="GO" id="GO:0006355">
    <property type="term" value="P:regulation of DNA-templated transcription"/>
    <property type="evidence" value="ECO:0007669"/>
    <property type="project" value="InterPro"/>
</dbReference>
<evidence type="ECO:0000256" key="5">
    <source>
        <dbReference type="SAM" id="MobiDB-lite"/>
    </source>
</evidence>
<evidence type="ECO:0000256" key="2">
    <source>
        <dbReference type="ARBA" id="ARBA00023125"/>
    </source>
</evidence>
<dbReference type="InterPro" id="IPR024441">
    <property type="entry name" value="Homeodomain1_C"/>
</dbReference>
<keyword evidence="3" id="KW-0371">Homeobox</keyword>
<feature type="region of interest" description="Disordered" evidence="5">
    <location>
        <begin position="256"/>
        <end position="299"/>
    </location>
</feature>
<dbReference type="Gene3D" id="1.10.10.60">
    <property type="entry name" value="Homeodomain-like"/>
    <property type="match status" value="1"/>
</dbReference>
<feature type="compositionally biased region" description="Polar residues" evidence="5">
    <location>
        <begin position="596"/>
        <end position="613"/>
    </location>
</feature>
<evidence type="ECO:0000259" key="6">
    <source>
        <dbReference type="SMART" id="SM00389"/>
    </source>
</evidence>
<dbReference type="VEuPathDB" id="FungiDB:CC1G_01831"/>
<reference evidence="7" key="1">
    <citation type="journal article" date="1999" name="Mol. Biol. Evol.">
        <title>The divergence-homogenization duality in the evolution of the b1 mating type gene of Coprinus cinereus.</title>
        <authorList>
            <person name="Badrane H."/>
            <person name="May G."/>
        </authorList>
    </citation>
    <scope>NUCLEOTIDE SEQUENCE</scope>
    <source>
        <strain evidence="7">3V1</strain>
    </source>
</reference>
<dbReference type="SMART" id="SM00389">
    <property type="entry name" value="HOX"/>
    <property type="match status" value="1"/>
</dbReference>
<accession>Q9Y7A3</accession>
<feature type="domain" description="Homeobox" evidence="6">
    <location>
        <begin position="115"/>
        <end position="180"/>
    </location>
</feature>
<dbReference type="Pfam" id="PF12731">
    <property type="entry name" value="Mating_N"/>
    <property type="match status" value="1"/>
</dbReference>
<dbReference type="CDD" id="cd00086">
    <property type="entry name" value="homeodomain"/>
    <property type="match status" value="1"/>
</dbReference>
<dbReference type="GO" id="GO:0003677">
    <property type="term" value="F:DNA binding"/>
    <property type="evidence" value="ECO:0007669"/>
    <property type="project" value="UniProtKB-KW"/>
</dbReference>
<dbReference type="AlphaFoldDB" id="Q9Y7A3"/>
<dbReference type="InterPro" id="IPR009057">
    <property type="entry name" value="Homeodomain-like_sf"/>
</dbReference>
<feature type="compositionally biased region" description="Basic and acidic residues" evidence="5">
    <location>
        <begin position="257"/>
        <end position="270"/>
    </location>
</feature>
<dbReference type="Pfam" id="PF05920">
    <property type="entry name" value="Homeobox_KN"/>
    <property type="match status" value="1"/>
</dbReference>
<dbReference type="InterPro" id="IPR008422">
    <property type="entry name" value="KN_HD"/>
</dbReference>
<gene>
    <name evidence="7" type="primary">b1</name>
</gene>
<dbReference type="Pfam" id="PF12737">
    <property type="entry name" value="Mating_C"/>
    <property type="match status" value="1"/>
</dbReference>
<dbReference type="InterPro" id="IPR024333">
    <property type="entry name" value="Mating-type_A-alpha/beta_1_N"/>
</dbReference>
<evidence type="ECO:0000313" key="7">
    <source>
        <dbReference type="EMBL" id="AAD33324.1"/>
    </source>
</evidence>
<comment type="similarity">
    <text evidence="1">Belongs to the TALE/M-ATYP homeobox family.</text>
</comment>
<keyword evidence="4" id="KW-0539">Nucleus</keyword>
<proteinExistence type="inferred from homology"/>
<dbReference type="InterPro" id="IPR001356">
    <property type="entry name" value="HD"/>
</dbReference>
<protein>
    <submittedName>
        <fullName evidence="7">Mating-type protein beta 1</fullName>
    </submittedName>
</protein>
<feature type="region of interest" description="Disordered" evidence="5">
    <location>
        <begin position="315"/>
        <end position="420"/>
    </location>
</feature>
<reference evidence="7" key="2">
    <citation type="journal article" date="1999" name="Proc. Natl. Acad. Sci. U.S.A.">
        <title>The signature of balancing selection: fungal mating compatibility gene evolution.</title>
        <authorList>
            <person name="May G."/>
            <person name="Shaw F."/>
            <person name="Badrane H."/>
            <person name="Vekemans X."/>
        </authorList>
    </citation>
    <scope>NUCLEOTIDE SEQUENCE</scope>
    <source>
        <strain evidence="7">3V1</strain>
    </source>
</reference>
<sequence length="642" mass="71123">MARSSATDKDRPDTIVRRTIDSLRKDLLSLLCGESTPQLLTTFLSACSKFDSYVSSYHEELTDETMEALLEFSTPLATLSSNMIELNNNKEEALVHASADIAALLSDKTSHLSLETEKDASPYPSYLEPCARWLKENCHNPYPSAEVRSEICRQTKSERKDVDAWFIDARRRIGWNDLRRKYFNNKRAKILQAAAIFFNIELIPSDSDALEPHIEGEFAAVFGRARALYEEKFSQSKLADRLDSAVRDMAPSLKGHWKSEKTRGTVESKKSRANYTCARHAYPTPERSPTTPAELLASPPSPVINLAAVDVSPSISRKRRRSFQLEGEDAASPLCKRPRSETIHRQSTSDKGLPSPSASTQEDLSESPAASPPRQVSAPPLNPTDASRTTGKRKRRLSDGFQYPAAKRPQKRTQAVSDPLPATNVEDWDQWFRDHVLSSPELTLTGEVPPPVTVEAPDSNTPLDIQLFNFPLIPDLPPSAPAVPAPVAELNIVESLEVPKATQDNVDPAATALDPTFSWVPNDFSPPLQPTNTFSSSTDLYVNSTMFHTMGVITQPFPNTNSSSFFPDPSLWSNLPVPELDFSALFHQPSTTSTMASSIQLPSQSTFSTSRALSEQEREAKRKELEELEARAQAIRAEICAP</sequence>
<feature type="region of interest" description="Disordered" evidence="5">
    <location>
        <begin position="596"/>
        <end position="621"/>
    </location>
</feature>
<feature type="compositionally biased region" description="Basic and acidic residues" evidence="5">
    <location>
        <begin position="338"/>
        <end position="348"/>
    </location>
</feature>
<organism evidence="7">
    <name type="scientific">Coprinopsis cinerea</name>
    <name type="common">Inky cap fungus</name>
    <name type="synonym">Hormographiella aspergillata</name>
    <dbReference type="NCBI Taxonomy" id="5346"/>
    <lineage>
        <taxon>Eukaryota</taxon>
        <taxon>Fungi</taxon>
        <taxon>Dikarya</taxon>
        <taxon>Basidiomycota</taxon>
        <taxon>Agaricomycotina</taxon>
        <taxon>Agaricomycetes</taxon>
        <taxon>Agaricomycetidae</taxon>
        <taxon>Agaricales</taxon>
        <taxon>Agaricineae</taxon>
        <taxon>Psathyrellaceae</taxon>
        <taxon>Coprinopsis</taxon>
    </lineage>
</organism>
<dbReference type="EMBL" id="AF126784">
    <property type="protein sequence ID" value="AAD33324.1"/>
    <property type="molecule type" value="Genomic_DNA"/>
</dbReference>